<proteinExistence type="predicted"/>
<reference evidence="3" key="1">
    <citation type="submission" date="2016-03" db="EMBL/GenBank/DDBJ databases">
        <authorList>
            <person name="Heylen K."/>
            <person name="De Vos P."/>
            <person name="Vekeman B."/>
        </authorList>
    </citation>
    <scope>NUCLEOTIDE SEQUENCE [LARGE SCALE GENOMIC DNA]</scope>
    <source>
        <strain evidence="3">R-45383</strain>
    </source>
</reference>
<dbReference type="Proteomes" id="UP000077628">
    <property type="component" value="Unassembled WGS sequence"/>
</dbReference>
<keyword evidence="3" id="KW-1185">Reference proteome</keyword>
<feature type="transmembrane region" description="Helical" evidence="1">
    <location>
        <begin position="19"/>
        <end position="37"/>
    </location>
</feature>
<gene>
    <name evidence="2" type="ORF">A1355_04350</name>
</gene>
<evidence type="ECO:0000313" key="3">
    <source>
        <dbReference type="Proteomes" id="UP000077628"/>
    </source>
</evidence>
<keyword evidence="1" id="KW-0472">Membrane</keyword>
<dbReference type="STRING" id="702114.A1355_04350"/>
<dbReference type="EMBL" id="LUUK01000156">
    <property type="protein sequence ID" value="OAI19586.1"/>
    <property type="molecule type" value="Genomic_DNA"/>
</dbReference>
<organism evidence="2 3">
    <name type="scientific">Methylomonas koyamae</name>
    <dbReference type="NCBI Taxonomy" id="702114"/>
    <lineage>
        <taxon>Bacteria</taxon>
        <taxon>Pseudomonadati</taxon>
        <taxon>Pseudomonadota</taxon>
        <taxon>Gammaproteobacteria</taxon>
        <taxon>Methylococcales</taxon>
        <taxon>Methylococcaceae</taxon>
        <taxon>Methylomonas</taxon>
    </lineage>
</organism>
<name>A0A177NNB9_9GAMM</name>
<sequence>MDGIQLLINVINKLPPYKLAALVVAFSVWMFGLRFLIKKHSQRLESENKEFTENIQLHLVSAKEWLVFTVFLITGFGLLVFAANL</sequence>
<dbReference type="AlphaFoldDB" id="A0A177NNB9"/>
<protein>
    <submittedName>
        <fullName evidence="2">Uncharacterized protein</fullName>
    </submittedName>
</protein>
<evidence type="ECO:0000256" key="1">
    <source>
        <dbReference type="SAM" id="Phobius"/>
    </source>
</evidence>
<comment type="caution">
    <text evidence="2">The sequence shown here is derived from an EMBL/GenBank/DDBJ whole genome shotgun (WGS) entry which is preliminary data.</text>
</comment>
<evidence type="ECO:0000313" key="2">
    <source>
        <dbReference type="EMBL" id="OAI19586.1"/>
    </source>
</evidence>
<keyword evidence="1" id="KW-1133">Transmembrane helix</keyword>
<accession>A0A177NNB9</accession>
<feature type="transmembrane region" description="Helical" evidence="1">
    <location>
        <begin position="65"/>
        <end position="83"/>
    </location>
</feature>
<keyword evidence="1" id="KW-0812">Transmembrane</keyword>